<comment type="caution">
    <text evidence="2">The sequence shown here is derived from an EMBL/GenBank/DDBJ whole genome shotgun (WGS) entry which is preliminary data.</text>
</comment>
<dbReference type="EMBL" id="VFPT01000002">
    <property type="protein sequence ID" value="TQM90510.1"/>
    <property type="molecule type" value="Genomic_DNA"/>
</dbReference>
<dbReference type="InterPro" id="IPR012337">
    <property type="entry name" value="RNaseH-like_sf"/>
</dbReference>
<evidence type="ECO:0000259" key="1">
    <source>
        <dbReference type="Pfam" id="PF14706"/>
    </source>
</evidence>
<accession>A0A543K606</accession>
<proteinExistence type="predicted"/>
<reference evidence="2 3" key="1">
    <citation type="submission" date="2019-06" db="EMBL/GenBank/DDBJ databases">
        <title>Genomic Encyclopedia of Archaeal and Bacterial Type Strains, Phase II (KMG-II): from individual species to whole genera.</title>
        <authorList>
            <person name="Goeker M."/>
        </authorList>
    </citation>
    <scope>NUCLEOTIDE SEQUENCE [LARGE SCALE GENOMIC DNA]</scope>
    <source>
        <strain evidence="2 3">DSM 18423</strain>
    </source>
</reference>
<gene>
    <name evidence="2" type="ORF">BD293_3903</name>
</gene>
<protein>
    <submittedName>
        <fullName evidence="2">Transposase-like DNA-binding protein</fullName>
    </submittedName>
</protein>
<feature type="domain" description="Transposase Tn5-like N-terminal" evidence="1">
    <location>
        <begin position="3"/>
        <end position="46"/>
    </location>
</feature>
<evidence type="ECO:0000313" key="3">
    <source>
        <dbReference type="Proteomes" id="UP000320582"/>
    </source>
</evidence>
<dbReference type="Pfam" id="PF14706">
    <property type="entry name" value="Tnp_DNA_bind"/>
    <property type="match status" value="1"/>
</dbReference>
<dbReference type="InterPro" id="IPR014735">
    <property type="entry name" value="Transposase_Tn5-like_N"/>
</dbReference>
<dbReference type="InterPro" id="IPR038215">
    <property type="entry name" value="TN5-like_N_sf"/>
</dbReference>
<keyword evidence="3" id="KW-1185">Reference proteome</keyword>
<organism evidence="2 3">
    <name type="scientific">Roseinatronobacter monicus</name>
    <dbReference type="NCBI Taxonomy" id="393481"/>
    <lineage>
        <taxon>Bacteria</taxon>
        <taxon>Pseudomonadati</taxon>
        <taxon>Pseudomonadota</taxon>
        <taxon>Alphaproteobacteria</taxon>
        <taxon>Rhodobacterales</taxon>
        <taxon>Paracoccaceae</taxon>
        <taxon>Roseinatronobacter</taxon>
    </lineage>
</organism>
<dbReference type="Gene3D" id="1.10.246.40">
    <property type="entry name" value="Tn5 transposase, domain 1"/>
    <property type="match status" value="1"/>
</dbReference>
<dbReference type="SUPFAM" id="SSF53098">
    <property type="entry name" value="Ribonuclease H-like"/>
    <property type="match status" value="1"/>
</dbReference>
<evidence type="ECO:0000313" key="2">
    <source>
        <dbReference type="EMBL" id="TQM90510.1"/>
    </source>
</evidence>
<dbReference type="GO" id="GO:0003677">
    <property type="term" value="F:DNA binding"/>
    <property type="evidence" value="ECO:0007669"/>
    <property type="project" value="UniProtKB-KW"/>
</dbReference>
<dbReference type="AlphaFoldDB" id="A0A543K606"/>
<dbReference type="Proteomes" id="UP000320582">
    <property type="component" value="Unassembled WGS sequence"/>
</dbReference>
<name>A0A543K606_9RHOB</name>
<sequence length="53" mass="5962">MGQTWVETETAGCDLGDVRLNRRLEAMLQALGQRLGESLPTAFQDSQVQQKKR</sequence>
<keyword evidence="2" id="KW-0238">DNA-binding</keyword>